<keyword evidence="2" id="KW-1185">Reference proteome</keyword>
<organism evidence="2 3">
    <name type="scientific">Hyalella azteca</name>
    <name type="common">Amphipod</name>
    <dbReference type="NCBI Taxonomy" id="294128"/>
    <lineage>
        <taxon>Eukaryota</taxon>
        <taxon>Metazoa</taxon>
        <taxon>Ecdysozoa</taxon>
        <taxon>Arthropoda</taxon>
        <taxon>Crustacea</taxon>
        <taxon>Multicrustacea</taxon>
        <taxon>Malacostraca</taxon>
        <taxon>Eumalacostraca</taxon>
        <taxon>Peracarida</taxon>
        <taxon>Amphipoda</taxon>
        <taxon>Senticaudata</taxon>
        <taxon>Talitrida</taxon>
        <taxon>Talitroidea</taxon>
        <taxon>Hyalellidae</taxon>
        <taxon>Hyalella</taxon>
    </lineage>
</organism>
<keyword evidence="1" id="KW-0732">Signal</keyword>
<dbReference type="AlphaFoldDB" id="A0A8B7NUX0"/>
<reference evidence="3" key="1">
    <citation type="submission" date="2025-08" db="UniProtKB">
        <authorList>
            <consortium name="RefSeq"/>
        </authorList>
    </citation>
    <scope>IDENTIFICATION</scope>
    <source>
        <tissue evidence="3">Whole organism</tissue>
    </source>
</reference>
<accession>A0A8B7NUX0</accession>
<sequence length="206" mass="23308">MKNMGAMRLMSGRAHGRVPSLWQLAVLVLVSQAVTQAVPEADAKRFDCRLFCKETGFHAMLGGCRCSFTLFTAKRALRGPYEEEGSSKHFSHLTPRYYSELQDQQLTRPKILDYPTQHHKNILRMTVDPQNSSKQSLNPDKPRINLSFPYFKQLSGNSPLQNSGPAAALSAVDAKINEEEPINSKRREFEMDLDNGEPADFLRMSY</sequence>
<gene>
    <name evidence="3" type="primary">LOC108673433</name>
</gene>
<evidence type="ECO:0000256" key="1">
    <source>
        <dbReference type="SAM" id="SignalP"/>
    </source>
</evidence>
<dbReference type="OrthoDB" id="6514002at2759"/>
<name>A0A8B7NUX0_HYAAZ</name>
<evidence type="ECO:0000313" key="2">
    <source>
        <dbReference type="Proteomes" id="UP000694843"/>
    </source>
</evidence>
<proteinExistence type="predicted"/>
<protein>
    <submittedName>
        <fullName evidence="3">Uncharacterized protein LOC108673433</fullName>
    </submittedName>
</protein>
<feature type="chain" id="PRO_5034079839" evidence="1">
    <location>
        <begin position="38"/>
        <end position="206"/>
    </location>
</feature>
<evidence type="ECO:0000313" key="3">
    <source>
        <dbReference type="RefSeq" id="XP_018016756.1"/>
    </source>
</evidence>
<dbReference type="Proteomes" id="UP000694843">
    <property type="component" value="Unplaced"/>
</dbReference>
<dbReference type="RefSeq" id="XP_018016756.1">
    <property type="nucleotide sequence ID" value="XM_018161267.2"/>
</dbReference>
<feature type="signal peptide" evidence="1">
    <location>
        <begin position="1"/>
        <end position="37"/>
    </location>
</feature>
<dbReference type="GeneID" id="108673433"/>
<dbReference type="KEGG" id="hazt:108673433"/>